<dbReference type="InterPro" id="IPR002035">
    <property type="entry name" value="VWF_A"/>
</dbReference>
<dbReference type="PANTHER" id="PTHR46478:SF1">
    <property type="entry name" value="VON WILLEBRAND FACTOR A DOMAIN-CONTAINING PROTEIN 3A"/>
    <property type="match status" value="1"/>
</dbReference>
<evidence type="ECO:0000313" key="2">
    <source>
        <dbReference type="EMBL" id="KAA3680924.1"/>
    </source>
</evidence>
<dbReference type="CDD" id="cd00198">
    <property type="entry name" value="vWFA"/>
    <property type="match status" value="1"/>
</dbReference>
<name>A0A5J4NZG4_9TREM</name>
<organism evidence="2 3">
    <name type="scientific">Paragonimus westermani</name>
    <dbReference type="NCBI Taxonomy" id="34504"/>
    <lineage>
        <taxon>Eukaryota</taxon>
        <taxon>Metazoa</taxon>
        <taxon>Spiralia</taxon>
        <taxon>Lophotrochozoa</taxon>
        <taxon>Platyhelminthes</taxon>
        <taxon>Trematoda</taxon>
        <taxon>Digenea</taxon>
        <taxon>Plagiorchiida</taxon>
        <taxon>Troglotremata</taxon>
        <taxon>Troglotrematidae</taxon>
        <taxon>Paragonimus</taxon>
    </lineage>
</organism>
<gene>
    <name evidence="2" type="ORF">DEA37_0008541</name>
</gene>
<evidence type="ECO:0000259" key="1">
    <source>
        <dbReference type="SMART" id="SM00327"/>
    </source>
</evidence>
<comment type="caution">
    <text evidence="2">The sequence shown here is derived from an EMBL/GenBank/DDBJ whole genome shotgun (WGS) entry which is preliminary data.</text>
</comment>
<dbReference type="SMART" id="SM00327">
    <property type="entry name" value="VWA"/>
    <property type="match status" value="1"/>
</dbReference>
<dbReference type="PANTHER" id="PTHR46478">
    <property type="entry name" value="VON WILLEBRAND FACTOR A DOMAIN-CONTAINING PROTEIN 3A"/>
    <property type="match status" value="1"/>
</dbReference>
<sequence>LKCGTHFMFQVEGLQLFLQQSNFRGNPQTEVFKCTNPEHFKWVSPSRTDRKTSDQFTKTKLEHHYQLAKVRSNDLRADEAIRQTTEEWLDNHSLEALGLTMEKLISLGKLPPQHVKKYSERVKIGDGNVLAELKQFPPSSLIYELQTIVEFEYGLYTAISDYTARIKWLMQGTRRIFGLIRGHHVGLLLDSSNTNLAYGRERSLLRNLLQLFEEQLNEKQIQTLYVASYGTRVHKLWPCPMQINERVLDEAKTFVSTQLKPDGSTNLLAGIKHASILPQISMTHWDISLLYTFPTISHHILYVVRQIRLRTENSRNLAAKAVEDALELVGAANNSPLHHLPQPPDLSLLHGPLKLSVLRVGDGKQKSNRLSPCTSREWIERQGLRARKLGLFEVLAPNAYSQVTGYIPSIGRSVKAHIHEECMTQMRWPDGTVKNVHVDLAELFEYQKQLRDVVSLFEKRVQWLTKESRGYFGTIVEPNVVILVDLSSQNSVYLVHIHYCLRHVLEQQVSQKSTFNLIAFGSNLQAFRPQRLQVNEKNLQAAWDWIRELRCSGSRNMLAAIRFALENETSRDLNEVHLGLYLFTSGVPDQEEDVIVSYLQDQRCCYPNLRLHVALYNVDDYDKHMGGALPGRYANITKTADVLRKISHCTGGRFHWFRETGIIESDDIRELLDEINTIVEYSSQCQTLVRSLKGYRTECDADDKTMFKSEGAFDSMVRSKARSIKQMETTNPRMNILTTSRQLALQVKKYKAASCVPPKAMAWERGVSSTDGRGDPMESGLLISNSTQQNPRKPFCGQRKLCLFAGRCAIPKDEEILSSRDWLQKYSSRNLGLNLNQLVSSAACKHTMAYHNPINAHVEARYCVGLFPLVNISGGLRHLQYTWGELEVFRQELIKLMRRYIVRFQWLLSGSRRYFGLITERCVIILLDMSGSMISKLDELKTQLKQLVWEQLFRNNVVFNLIAFNSTITEWQAVGPTVADETACHDAIAWIDQLEAVGGTATEVAIFRARHHLDAVDPHTGLCPGQRNPVWMQNGPTKTEISNMVSKAIYLFTDGKPDSTCASILKAVSNAWKVDPSSIDENDRRSVNDKPTKLRRNAQHFSKDLPIHTISPPLSEEANTFLCKLSKLTNGRRHTIPTSMHCFSFVERLKVRYLQTVRAEQSPIKLDPGEVPYAMDAHSDDLQMLIREMRIVERNLLKLEYFQHVYKDTKWSTEQINC</sequence>
<accession>A0A5J4NZG4</accession>
<keyword evidence="3" id="KW-1185">Reference proteome</keyword>
<evidence type="ECO:0000313" key="3">
    <source>
        <dbReference type="Proteomes" id="UP000324629"/>
    </source>
</evidence>
<feature type="non-terminal residue" evidence="2">
    <location>
        <position position="1"/>
    </location>
</feature>
<dbReference type="Gene3D" id="3.40.50.410">
    <property type="entry name" value="von Willebrand factor, type A domain"/>
    <property type="match status" value="2"/>
</dbReference>
<dbReference type="Pfam" id="PF13768">
    <property type="entry name" value="VWA_3"/>
    <property type="match status" value="3"/>
</dbReference>
<dbReference type="EMBL" id="QNGE01000321">
    <property type="protein sequence ID" value="KAA3680924.1"/>
    <property type="molecule type" value="Genomic_DNA"/>
</dbReference>
<reference evidence="2 3" key="1">
    <citation type="journal article" date="2019" name="Gigascience">
        <title>Whole-genome sequence of the oriental lung fluke Paragonimus westermani.</title>
        <authorList>
            <person name="Oey H."/>
            <person name="Zakrzewski M."/>
            <person name="Narain K."/>
            <person name="Devi K.R."/>
            <person name="Agatsuma T."/>
            <person name="Nawaratna S."/>
            <person name="Gobert G.N."/>
            <person name="Jones M.K."/>
            <person name="Ragan M.A."/>
            <person name="McManus D.P."/>
            <person name="Krause L."/>
        </authorList>
    </citation>
    <scope>NUCLEOTIDE SEQUENCE [LARGE SCALE GENOMIC DNA]</scope>
    <source>
        <strain evidence="2 3">IND2009</strain>
    </source>
</reference>
<feature type="domain" description="VWFA" evidence="1">
    <location>
        <begin position="920"/>
        <end position="1106"/>
    </location>
</feature>
<protein>
    <recommendedName>
        <fullName evidence="1">VWFA domain-containing protein</fullName>
    </recommendedName>
</protein>
<dbReference type="AlphaFoldDB" id="A0A5J4NZG4"/>
<dbReference type="InterPro" id="IPR036465">
    <property type="entry name" value="vWFA_dom_sf"/>
</dbReference>
<dbReference type="SUPFAM" id="SSF53300">
    <property type="entry name" value="vWA-like"/>
    <property type="match status" value="2"/>
</dbReference>
<dbReference type="Proteomes" id="UP000324629">
    <property type="component" value="Unassembled WGS sequence"/>
</dbReference>
<proteinExistence type="predicted"/>